<dbReference type="Proteomes" id="UP000592180">
    <property type="component" value="Unassembled WGS sequence"/>
</dbReference>
<keyword evidence="2" id="KW-1185">Reference proteome</keyword>
<protein>
    <submittedName>
        <fullName evidence="1">Uncharacterized protein</fullName>
    </submittedName>
</protein>
<evidence type="ECO:0000313" key="2">
    <source>
        <dbReference type="Proteomes" id="UP000592180"/>
    </source>
</evidence>
<dbReference type="EMBL" id="JACHLE010000003">
    <property type="protein sequence ID" value="MBB4807182.1"/>
    <property type="molecule type" value="Genomic_DNA"/>
</dbReference>
<gene>
    <name evidence="1" type="ORF">HNP38_002486</name>
</gene>
<proteinExistence type="predicted"/>
<sequence>MTKKQILEQYFKSISLSNLFWDFSYNGKNYSISDYVLSNVLLNTSHKSWKSEILAHSKVVECIYLIRNYDMIDSRFKTFEKLNFDKVEQINDVFICEKNNEIETWSSGKYYTVSVIPEGEDYNKAFLPYFADVTEDINIPKELKRKGLKPKIYKSCQLITKKNGGYYSFYSHTQKKELLIALNSHIYEPINK</sequence>
<dbReference type="AlphaFoldDB" id="A0A840KJY5"/>
<accession>A0A840KJY5</accession>
<dbReference type="RefSeq" id="WP_184189860.1">
    <property type="nucleotide sequence ID" value="NZ_JACHLE010000003.1"/>
</dbReference>
<comment type="caution">
    <text evidence="1">The sequence shown here is derived from an EMBL/GenBank/DDBJ whole genome shotgun (WGS) entry which is preliminary data.</text>
</comment>
<organism evidence="1 2">
    <name type="scientific">Chryseobacterium defluvii</name>
    <dbReference type="NCBI Taxonomy" id="160396"/>
    <lineage>
        <taxon>Bacteria</taxon>
        <taxon>Pseudomonadati</taxon>
        <taxon>Bacteroidota</taxon>
        <taxon>Flavobacteriia</taxon>
        <taxon>Flavobacteriales</taxon>
        <taxon>Weeksellaceae</taxon>
        <taxon>Chryseobacterium group</taxon>
        <taxon>Chryseobacterium</taxon>
    </lineage>
</organism>
<name>A0A840KJY5_9FLAO</name>
<reference evidence="1 2" key="1">
    <citation type="submission" date="2020-08" db="EMBL/GenBank/DDBJ databases">
        <title>Functional genomics of gut bacteria from endangered species of beetles.</title>
        <authorList>
            <person name="Carlos-Shanley C."/>
        </authorList>
    </citation>
    <scope>NUCLEOTIDE SEQUENCE [LARGE SCALE GENOMIC DNA]</scope>
    <source>
        <strain evidence="1 2">S00151</strain>
    </source>
</reference>
<evidence type="ECO:0000313" key="1">
    <source>
        <dbReference type="EMBL" id="MBB4807182.1"/>
    </source>
</evidence>